<sequence>WFTVDRKGLSGIAKRQGIARLILESIQNAWDEQVTRVDLTLEPLPNKPLAKLVVTDDSPDGFRDLADTYTLYKESYKIGDPTKRGRFNMGEKLLLSIATEATIMSTTGTVHFTEDRGRRRSGKATAEGSILTATVRMTRDEIQEALDLASALIPPHGIDTFVNGEKLRHRNPIEHREVTLQSEIKGDEGGFHKTRRQTTINVYHPLGDEVASLYEMGIPVDTIEMPFHVEGMQKVPLSMDRTSVGQAFLNDLEARVAEITAMHLTDADAQGGWIGTALEKMEDDEA</sequence>
<evidence type="ECO:0008006" key="2">
    <source>
        <dbReference type="Google" id="ProtNLM"/>
    </source>
</evidence>
<name>A0A382VB78_9ZZZZ</name>
<organism evidence="1">
    <name type="scientific">marine metagenome</name>
    <dbReference type="NCBI Taxonomy" id="408172"/>
    <lineage>
        <taxon>unclassified sequences</taxon>
        <taxon>metagenomes</taxon>
        <taxon>ecological metagenomes</taxon>
    </lineage>
</organism>
<evidence type="ECO:0000313" key="1">
    <source>
        <dbReference type="EMBL" id="SVD43687.1"/>
    </source>
</evidence>
<dbReference type="EMBL" id="UINC01150569">
    <property type="protein sequence ID" value="SVD43687.1"/>
    <property type="molecule type" value="Genomic_DNA"/>
</dbReference>
<gene>
    <name evidence="1" type="ORF">METZ01_LOCUS396541</name>
</gene>
<feature type="non-terminal residue" evidence="1">
    <location>
        <position position="286"/>
    </location>
</feature>
<feature type="non-terminal residue" evidence="1">
    <location>
        <position position="1"/>
    </location>
</feature>
<protein>
    <recommendedName>
        <fullName evidence="2">Histidine kinase/HSP90-like ATPase domain-containing protein</fullName>
    </recommendedName>
</protein>
<accession>A0A382VB78</accession>
<dbReference type="AlphaFoldDB" id="A0A382VB78"/>
<proteinExistence type="predicted"/>
<reference evidence="1" key="1">
    <citation type="submission" date="2018-05" db="EMBL/GenBank/DDBJ databases">
        <authorList>
            <person name="Lanie J.A."/>
            <person name="Ng W.-L."/>
            <person name="Kazmierczak K.M."/>
            <person name="Andrzejewski T.M."/>
            <person name="Davidsen T.M."/>
            <person name="Wayne K.J."/>
            <person name="Tettelin H."/>
            <person name="Glass J.I."/>
            <person name="Rusch D."/>
            <person name="Podicherti R."/>
            <person name="Tsui H.-C.T."/>
            <person name="Winkler M.E."/>
        </authorList>
    </citation>
    <scope>NUCLEOTIDE SEQUENCE</scope>
</reference>